<dbReference type="OrthoDB" id="358920at2157"/>
<dbReference type="EMBL" id="BMPG01000005">
    <property type="protein sequence ID" value="GGL69893.1"/>
    <property type="molecule type" value="Genomic_DNA"/>
</dbReference>
<dbReference type="Pfam" id="PF13460">
    <property type="entry name" value="NAD_binding_10"/>
    <property type="match status" value="1"/>
</dbReference>
<dbReference type="GO" id="GO:0042602">
    <property type="term" value="F:riboflavin reductase (NADPH) activity"/>
    <property type="evidence" value="ECO:0007669"/>
    <property type="project" value="TreeGrafter"/>
</dbReference>
<accession>A0A830F740</accession>
<dbReference type="GO" id="GO:0004074">
    <property type="term" value="F:biliverdin reductase [NAD(P)H] activity"/>
    <property type="evidence" value="ECO:0007669"/>
    <property type="project" value="TreeGrafter"/>
</dbReference>
<evidence type="ECO:0000313" key="2">
    <source>
        <dbReference type="EMBL" id="GGL69893.1"/>
    </source>
</evidence>
<dbReference type="InterPro" id="IPR051606">
    <property type="entry name" value="Polyketide_Oxido-like"/>
</dbReference>
<dbReference type="PANTHER" id="PTHR43355">
    <property type="entry name" value="FLAVIN REDUCTASE (NADPH)"/>
    <property type="match status" value="1"/>
</dbReference>
<dbReference type="PANTHER" id="PTHR43355:SF2">
    <property type="entry name" value="FLAVIN REDUCTASE (NADPH)"/>
    <property type="match status" value="1"/>
</dbReference>
<reference evidence="2" key="1">
    <citation type="journal article" date="2014" name="Int. J. Syst. Evol. Microbiol.">
        <title>Complete genome sequence of Corynebacterium casei LMG S-19264T (=DSM 44701T), isolated from a smear-ripened cheese.</title>
        <authorList>
            <consortium name="US DOE Joint Genome Institute (JGI-PGF)"/>
            <person name="Walter F."/>
            <person name="Albersmeier A."/>
            <person name="Kalinowski J."/>
            <person name="Ruckert C."/>
        </authorList>
    </citation>
    <scope>NUCLEOTIDE SEQUENCE</scope>
    <source>
        <strain evidence="2">JCM 19596</strain>
    </source>
</reference>
<dbReference type="SUPFAM" id="SSF51735">
    <property type="entry name" value="NAD(P)-binding Rossmann-fold domains"/>
    <property type="match status" value="1"/>
</dbReference>
<feature type="domain" description="NAD(P)-binding" evidence="1">
    <location>
        <begin position="7"/>
        <end position="195"/>
    </location>
</feature>
<dbReference type="RefSeq" id="WP_188980367.1">
    <property type="nucleotide sequence ID" value="NZ_BMPG01000005.1"/>
</dbReference>
<comment type="caution">
    <text evidence="2">The sequence shown here is derived from an EMBL/GenBank/DDBJ whole genome shotgun (WGS) entry which is preliminary data.</text>
</comment>
<evidence type="ECO:0000259" key="1">
    <source>
        <dbReference type="Pfam" id="PF13460"/>
    </source>
</evidence>
<name>A0A830F740_9EURY</name>
<evidence type="ECO:0000313" key="3">
    <source>
        <dbReference type="Proteomes" id="UP000607197"/>
    </source>
</evidence>
<dbReference type="InterPro" id="IPR036291">
    <property type="entry name" value="NAD(P)-bd_dom_sf"/>
</dbReference>
<keyword evidence="3" id="KW-1185">Reference proteome</keyword>
<dbReference type="AlphaFoldDB" id="A0A830F740"/>
<gene>
    <name evidence="2" type="ORF">GCM10009039_29880</name>
</gene>
<dbReference type="Proteomes" id="UP000607197">
    <property type="component" value="Unassembled WGS sequence"/>
</dbReference>
<sequence length="228" mass="23685">MRIAVFGAVGRLGEAVVSDAVSAGHTVTAVVPSADAAHEARGLGASRAVVGDPYRGAGIADALDGADAVVFVERERRSADDLGVAAVRVTDAMERAGVRRFVALSGAGARDRPGDRTLPLRLYDALRGVRGTSVRTERAFAGRVADADLDWTVVRAARLTDGRGDGVFQHGYRRVGFRDSVSRENAASFLVSVAESASYVGGMPVVTERMEPKAHASGPLAGGAPMGR</sequence>
<dbReference type="Gene3D" id="3.40.50.720">
    <property type="entry name" value="NAD(P)-binding Rossmann-like Domain"/>
    <property type="match status" value="1"/>
</dbReference>
<organism evidence="2 3">
    <name type="scientific">Halocalculus aciditolerans</name>
    <dbReference type="NCBI Taxonomy" id="1383812"/>
    <lineage>
        <taxon>Archaea</taxon>
        <taxon>Methanobacteriati</taxon>
        <taxon>Methanobacteriota</taxon>
        <taxon>Stenosarchaea group</taxon>
        <taxon>Halobacteria</taxon>
        <taxon>Halobacteriales</taxon>
        <taxon>Halobacteriaceae</taxon>
        <taxon>Halocalculus</taxon>
    </lineage>
</organism>
<reference evidence="2" key="2">
    <citation type="submission" date="2020-09" db="EMBL/GenBank/DDBJ databases">
        <authorList>
            <person name="Sun Q."/>
            <person name="Ohkuma M."/>
        </authorList>
    </citation>
    <scope>NUCLEOTIDE SEQUENCE</scope>
    <source>
        <strain evidence="2">JCM 19596</strain>
    </source>
</reference>
<protein>
    <submittedName>
        <fullName evidence="2">NmrA family transcriptional regulator</fullName>
    </submittedName>
</protein>
<dbReference type="InterPro" id="IPR016040">
    <property type="entry name" value="NAD(P)-bd_dom"/>
</dbReference>
<proteinExistence type="predicted"/>